<keyword evidence="4" id="KW-1185">Reference proteome</keyword>
<keyword evidence="1 3" id="KW-0853">WD repeat</keyword>
<evidence type="ECO:0000256" key="1">
    <source>
        <dbReference type="ARBA" id="ARBA00022574"/>
    </source>
</evidence>
<dbReference type="SUPFAM" id="SSF50978">
    <property type="entry name" value="WD40 repeat-like"/>
    <property type="match status" value="1"/>
</dbReference>
<dbReference type="PROSITE" id="PS50082">
    <property type="entry name" value="WD_REPEATS_2"/>
    <property type="match status" value="3"/>
</dbReference>
<organism evidence="4 5">
    <name type="scientific">Panagrolaimus superbus</name>
    <dbReference type="NCBI Taxonomy" id="310955"/>
    <lineage>
        <taxon>Eukaryota</taxon>
        <taxon>Metazoa</taxon>
        <taxon>Ecdysozoa</taxon>
        <taxon>Nematoda</taxon>
        <taxon>Chromadorea</taxon>
        <taxon>Rhabditida</taxon>
        <taxon>Tylenchina</taxon>
        <taxon>Panagrolaimomorpha</taxon>
        <taxon>Panagrolaimoidea</taxon>
        <taxon>Panagrolaimidae</taxon>
        <taxon>Panagrolaimus</taxon>
    </lineage>
</organism>
<dbReference type="PROSITE" id="PS50294">
    <property type="entry name" value="WD_REPEATS_REGION"/>
    <property type="match status" value="3"/>
</dbReference>
<dbReference type="PANTHER" id="PTHR19848:SF8">
    <property type="entry name" value="F-BOX AND WD REPEAT DOMAIN CONTAINING 7"/>
    <property type="match status" value="1"/>
</dbReference>
<feature type="repeat" description="WD" evidence="3">
    <location>
        <begin position="181"/>
        <end position="222"/>
    </location>
</feature>
<evidence type="ECO:0000313" key="5">
    <source>
        <dbReference type="WBParaSite" id="PSU_v2.g6646.t1"/>
    </source>
</evidence>
<accession>A0A914Z3Q3</accession>
<feature type="repeat" description="WD" evidence="3">
    <location>
        <begin position="19"/>
        <end position="60"/>
    </location>
</feature>
<dbReference type="InterPro" id="IPR019775">
    <property type="entry name" value="WD40_repeat_CS"/>
</dbReference>
<dbReference type="Proteomes" id="UP000887577">
    <property type="component" value="Unplaced"/>
</dbReference>
<dbReference type="InterPro" id="IPR015943">
    <property type="entry name" value="WD40/YVTN_repeat-like_dom_sf"/>
</dbReference>
<dbReference type="PROSITE" id="PS00678">
    <property type="entry name" value="WD_REPEATS_1"/>
    <property type="match status" value="2"/>
</dbReference>
<feature type="repeat" description="WD" evidence="3">
    <location>
        <begin position="140"/>
        <end position="181"/>
    </location>
</feature>
<name>A0A914Z3Q3_9BILA</name>
<dbReference type="WBParaSite" id="PSU_v2.g6646.t1">
    <property type="protein sequence ID" value="PSU_v2.g6646.t1"/>
    <property type="gene ID" value="PSU_v2.g6646"/>
</dbReference>
<dbReference type="Pfam" id="PF00400">
    <property type="entry name" value="WD40"/>
    <property type="match status" value="3"/>
</dbReference>
<dbReference type="InterPro" id="IPR036322">
    <property type="entry name" value="WD40_repeat_dom_sf"/>
</dbReference>
<evidence type="ECO:0000313" key="4">
    <source>
        <dbReference type="Proteomes" id="UP000887577"/>
    </source>
</evidence>
<dbReference type="Gene3D" id="2.130.10.10">
    <property type="entry name" value="YVTN repeat-like/Quinoprotein amine dehydrogenase"/>
    <property type="match status" value="1"/>
</dbReference>
<keyword evidence="2" id="KW-0677">Repeat</keyword>
<proteinExistence type="predicted"/>
<protein>
    <submittedName>
        <fullName evidence="5">Anaphase-promoting complex subunit 4-like WD40 domain-containing protein</fullName>
    </submittedName>
</protein>
<evidence type="ECO:0000256" key="2">
    <source>
        <dbReference type="ARBA" id="ARBA00022737"/>
    </source>
</evidence>
<dbReference type="SMART" id="SM00320">
    <property type="entry name" value="WD40"/>
    <property type="match status" value="4"/>
</dbReference>
<dbReference type="AlphaFoldDB" id="A0A914Z3Q3"/>
<dbReference type="PANTHER" id="PTHR19848">
    <property type="entry name" value="WD40 REPEAT PROTEIN"/>
    <property type="match status" value="1"/>
</dbReference>
<reference evidence="5" key="1">
    <citation type="submission" date="2022-11" db="UniProtKB">
        <authorList>
            <consortium name="WormBaseParasite"/>
        </authorList>
    </citation>
    <scope>IDENTIFICATION</scope>
</reference>
<dbReference type="InterPro" id="IPR001680">
    <property type="entry name" value="WD40_rpt"/>
</dbReference>
<evidence type="ECO:0000256" key="3">
    <source>
        <dbReference type="PROSITE-ProRule" id="PRU00221"/>
    </source>
</evidence>
<sequence>MCRTFFYRLRLRRVFFRNLEGHTGHIVGLNFSPNGSKLFTIGIDRKVIVWETSTGKQIQVYYIRKVIDYHWLNDEIFAVTAEVGILILRVGEQKPMREIQTTDVNTIRFDRAETACLAAGYDNSKVIIWQMNKSEPVTLFNGHKREVHTLRWSPKGQLIASIDYDNHLILWKAFTAEIILNFTHSETLNSISFSPNGQCIAATAYDGRIFVWNIETKIQIFNTSYKVQFYEIAWNCTGEWIAVAAPGYIAVADLRQAIKAGQEQTKITK</sequence>